<evidence type="ECO:0000313" key="2">
    <source>
        <dbReference type="Proteomes" id="UP000053477"/>
    </source>
</evidence>
<reference evidence="1 2" key="1">
    <citation type="submission" date="2015-04" db="EMBL/GenBank/DDBJ databases">
        <title>Complete genome sequence of Schizopora paradoxa KUC8140, a cosmopolitan wood degrader in East Asia.</title>
        <authorList>
            <consortium name="DOE Joint Genome Institute"/>
            <person name="Min B."/>
            <person name="Park H."/>
            <person name="Jang Y."/>
            <person name="Kim J.-J."/>
            <person name="Kim K.H."/>
            <person name="Pangilinan J."/>
            <person name="Lipzen A."/>
            <person name="Riley R."/>
            <person name="Grigoriev I.V."/>
            <person name="Spatafora J.W."/>
            <person name="Choi I.-G."/>
        </authorList>
    </citation>
    <scope>NUCLEOTIDE SEQUENCE [LARGE SCALE GENOMIC DNA]</scope>
    <source>
        <strain evidence="1 2">KUC8140</strain>
    </source>
</reference>
<dbReference type="Proteomes" id="UP000053477">
    <property type="component" value="Unassembled WGS sequence"/>
</dbReference>
<gene>
    <name evidence="1" type="ORF">SCHPADRAFT_911073</name>
</gene>
<name>A0A0H2R221_9AGAM</name>
<keyword evidence="2" id="KW-1185">Reference proteome</keyword>
<dbReference type="AlphaFoldDB" id="A0A0H2R221"/>
<accession>A0A0H2R221</accession>
<sequence>MAHILSDDLLYAIFLHSLPSTFLFTKTGLSSKVWADPPPPPFSFSLVCRSWRNVVLSRPKLWSDMNIVSTFKATEEHHNSAIERIIKQWLTNSREAPLQIHLNIQGDRLGHTANLLLPLLLNEAHRWRAFGMYIVVSVPLDPEMFTLQCLPPLTSLSLDIWSSSFPLGRVDLSGFISNTDSNLEYLSMGLSTSVILPPNRHALRLPNLRSLHYRIKNGTGDLVCILFACPNLEELEIKILERTLTTTNLMPNSIHLPRLLSLTMEISSRLSANYLLGTLSCPSLRAFSFFCDRPIQSQLFGECASIEPRRIRNFLTRSCANPPLEKLNLGMYNPNPEFAVASDLPEALEDLFFSLKSLKSLELQGLLVTREIVGALTIPDGVSLQSQPCLSLDNLRLTTFFYGDVTEDMLEELIVSRWRAGSLGAITFSFPGFGGLHKRARILDCSNEGLKVVNVSDRFR</sequence>
<evidence type="ECO:0000313" key="1">
    <source>
        <dbReference type="EMBL" id="KLO05382.1"/>
    </source>
</evidence>
<proteinExistence type="predicted"/>
<organism evidence="1 2">
    <name type="scientific">Schizopora paradoxa</name>
    <dbReference type="NCBI Taxonomy" id="27342"/>
    <lineage>
        <taxon>Eukaryota</taxon>
        <taxon>Fungi</taxon>
        <taxon>Dikarya</taxon>
        <taxon>Basidiomycota</taxon>
        <taxon>Agaricomycotina</taxon>
        <taxon>Agaricomycetes</taxon>
        <taxon>Hymenochaetales</taxon>
        <taxon>Schizoporaceae</taxon>
        <taxon>Schizopora</taxon>
    </lineage>
</organism>
<dbReference type="InterPro" id="IPR032675">
    <property type="entry name" value="LRR_dom_sf"/>
</dbReference>
<dbReference type="InParanoid" id="A0A0H2R221"/>
<protein>
    <recommendedName>
        <fullName evidence="3">F-box domain-containing protein</fullName>
    </recommendedName>
</protein>
<dbReference type="EMBL" id="KQ086316">
    <property type="protein sequence ID" value="KLO05382.1"/>
    <property type="molecule type" value="Genomic_DNA"/>
</dbReference>
<dbReference type="OrthoDB" id="3365698at2759"/>
<dbReference type="PANTHER" id="PTHR38926:SF72">
    <property type="entry name" value="IM:7136021-RELATED"/>
    <property type="match status" value="1"/>
</dbReference>
<evidence type="ECO:0008006" key="3">
    <source>
        <dbReference type="Google" id="ProtNLM"/>
    </source>
</evidence>
<dbReference type="PANTHER" id="PTHR38926">
    <property type="entry name" value="F-BOX DOMAIN CONTAINING PROTEIN, EXPRESSED"/>
    <property type="match status" value="1"/>
</dbReference>
<dbReference type="Gene3D" id="3.80.10.10">
    <property type="entry name" value="Ribonuclease Inhibitor"/>
    <property type="match status" value="1"/>
</dbReference>